<gene>
    <name evidence="2" type="ORF">GGQ68_003501</name>
</gene>
<dbReference type="Gene3D" id="3.40.50.12500">
    <property type="match status" value="1"/>
</dbReference>
<accession>A0A7W6GTK0</accession>
<dbReference type="EMBL" id="JACIEJ010000009">
    <property type="protein sequence ID" value="MBB3987155.1"/>
    <property type="molecule type" value="Genomic_DNA"/>
</dbReference>
<dbReference type="PANTHER" id="PTHR28047:SF5">
    <property type="entry name" value="PROTEIN DCG1"/>
    <property type="match status" value="1"/>
</dbReference>
<name>A0A7W6GTK0_9RHOB</name>
<evidence type="ECO:0000313" key="2">
    <source>
        <dbReference type="EMBL" id="MBB3987155.1"/>
    </source>
</evidence>
<dbReference type="RefSeq" id="WP_221235628.1">
    <property type="nucleotide sequence ID" value="NZ_BAABBZ010000058.1"/>
</dbReference>
<dbReference type="AlphaFoldDB" id="A0A7W6GTK0"/>
<reference evidence="2 3" key="1">
    <citation type="submission" date="2020-08" db="EMBL/GenBank/DDBJ databases">
        <title>Genomic Encyclopedia of Type Strains, Phase IV (KMG-IV): sequencing the most valuable type-strain genomes for metagenomic binning, comparative biology and taxonomic classification.</title>
        <authorList>
            <person name="Goeker M."/>
        </authorList>
    </citation>
    <scope>NUCLEOTIDE SEQUENCE [LARGE SCALE GENOMIC DNA]</scope>
    <source>
        <strain evidence="2 3">DSM 102235</strain>
    </source>
</reference>
<dbReference type="InterPro" id="IPR015942">
    <property type="entry name" value="Asp/Glu/hydantoin_racemase"/>
</dbReference>
<evidence type="ECO:0000313" key="3">
    <source>
        <dbReference type="Proteomes" id="UP000541426"/>
    </source>
</evidence>
<dbReference type="InterPro" id="IPR052186">
    <property type="entry name" value="Hydantoin_racemase-like"/>
</dbReference>
<sequence length="200" mass="19846">MNPNSNAATTAAMVRIARTILPDAQGWTAPSGPPMIVDAAALDAAAELVAGADLPAVRGVIVSAFGDPGQGALARRLSCPVVGIGGAAAVAAAAHGAFAVATTTPGLRGRIDALMSAQEGYLGCFLTEGDPLDLMAEPERLDAALRVAAERAVAAGAEAVIIGGGPLGEAAERLSAQVSVPLISPIRAAAQHLENRLTDG</sequence>
<dbReference type="SUPFAM" id="SSF51412">
    <property type="entry name" value="Inosine monophosphate dehydrogenase (IMPDH)"/>
    <property type="match status" value="1"/>
</dbReference>
<dbReference type="Proteomes" id="UP000541426">
    <property type="component" value="Unassembled WGS sequence"/>
</dbReference>
<dbReference type="PANTHER" id="PTHR28047">
    <property type="entry name" value="PROTEIN DCG1"/>
    <property type="match status" value="1"/>
</dbReference>
<comment type="similarity">
    <text evidence="1">Belongs to the HyuE racemase family.</text>
</comment>
<organism evidence="2 3">
    <name type="scientific">Sagittula marina</name>
    <dbReference type="NCBI Taxonomy" id="943940"/>
    <lineage>
        <taxon>Bacteria</taxon>
        <taxon>Pseudomonadati</taxon>
        <taxon>Pseudomonadota</taxon>
        <taxon>Alphaproteobacteria</taxon>
        <taxon>Rhodobacterales</taxon>
        <taxon>Roseobacteraceae</taxon>
        <taxon>Sagittula</taxon>
    </lineage>
</organism>
<evidence type="ECO:0000256" key="1">
    <source>
        <dbReference type="ARBA" id="ARBA00038414"/>
    </source>
</evidence>
<protein>
    <submittedName>
        <fullName evidence="2">Asp/Glu/hydantoin racemase</fullName>
    </submittedName>
</protein>
<comment type="caution">
    <text evidence="2">The sequence shown here is derived from an EMBL/GenBank/DDBJ whole genome shotgun (WGS) entry which is preliminary data.</text>
</comment>
<keyword evidence="3" id="KW-1185">Reference proteome</keyword>
<dbReference type="GO" id="GO:0047661">
    <property type="term" value="F:amino-acid racemase activity"/>
    <property type="evidence" value="ECO:0007669"/>
    <property type="project" value="InterPro"/>
</dbReference>
<proteinExistence type="inferred from homology"/>
<dbReference type="Pfam" id="PF01177">
    <property type="entry name" value="Asp_Glu_race"/>
    <property type="match status" value="1"/>
</dbReference>
<dbReference type="InterPro" id="IPR053714">
    <property type="entry name" value="Iso_Racemase_Enz_sf"/>
</dbReference>